<dbReference type="Gene3D" id="3.40.50.720">
    <property type="entry name" value="NAD(P)-binding Rossmann-like Domain"/>
    <property type="match status" value="1"/>
</dbReference>
<dbReference type="SUPFAM" id="SSF51735">
    <property type="entry name" value="NAD(P)-binding Rossmann-fold domains"/>
    <property type="match status" value="1"/>
</dbReference>
<dbReference type="EMBL" id="JAGRPV010000002">
    <property type="protein sequence ID" value="MDI4650357.1"/>
    <property type="molecule type" value="Genomic_DNA"/>
</dbReference>
<dbReference type="RefSeq" id="WP_282913207.1">
    <property type="nucleotide sequence ID" value="NZ_JAGRPV010000002.1"/>
</dbReference>
<dbReference type="Proteomes" id="UP001161691">
    <property type="component" value="Unassembled WGS sequence"/>
</dbReference>
<sequence length="307" mass="35033">MNVLIVGYGSIGARHDAILQSMGHTVSLVSGQHIQDRPVYRSILQALETEFFDYVIIANRTHQHADALRSLGELNYQGKLLIEKPLFDRVNAEFQTQQRDIYVAYNLRFHPVLQQLKNALHSSGSELLTANIYVGQYLPDWRPTQDYRRGYSAQREMGGGVLRDLSHELDYAIWLFGEWEQLTALGGKSSSLEIDSDDNFTILCRTTGCGSLTIHMNYLDRMPRRTIVVNTNDGTWIADLIKSTLSFNGEINTYETVRNESYIRMHEAMIAGEPASLCTFQEGMRIMNMIDAVEAANENKDWVMRRE</sequence>
<dbReference type="Pfam" id="PF22725">
    <property type="entry name" value="GFO_IDH_MocA_C3"/>
    <property type="match status" value="1"/>
</dbReference>
<dbReference type="InterPro" id="IPR055170">
    <property type="entry name" value="GFO_IDH_MocA-like_dom"/>
</dbReference>
<dbReference type="Gene3D" id="3.30.360.10">
    <property type="entry name" value="Dihydrodipicolinate Reductase, domain 2"/>
    <property type="match status" value="1"/>
</dbReference>
<evidence type="ECO:0000313" key="2">
    <source>
        <dbReference type="EMBL" id="MDI4650357.1"/>
    </source>
</evidence>
<dbReference type="InterPro" id="IPR051450">
    <property type="entry name" value="Gfo/Idh/MocA_Oxidoreductases"/>
</dbReference>
<proteinExistence type="predicted"/>
<evidence type="ECO:0000259" key="1">
    <source>
        <dbReference type="Pfam" id="PF22725"/>
    </source>
</evidence>
<name>A0ABT6TU21_9BACL</name>
<dbReference type="InterPro" id="IPR036291">
    <property type="entry name" value="NAD(P)-bd_dom_sf"/>
</dbReference>
<reference evidence="2" key="1">
    <citation type="submission" date="2023-04" db="EMBL/GenBank/DDBJ databases">
        <title>Comparative genomic analysis of Cohnella hashimotonis sp. nov., isolated from the International Space Station.</title>
        <authorList>
            <person name="Venkateswaran K."/>
            <person name="Simpson A."/>
        </authorList>
    </citation>
    <scope>NUCLEOTIDE SEQUENCE</scope>
    <source>
        <strain evidence="2">F6_2S_P_1</strain>
    </source>
</reference>
<protein>
    <submittedName>
        <fullName evidence="2">Gfo/Idh/MocA family oxidoreductase</fullName>
    </submittedName>
</protein>
<dbReference type="PANTHER" id="PTHR43377">
    <property type="entry name" value="BILIVERDIN REDUCTASE A"/>
    <property type="match status" value="1"/>
</dbReference>
<comment type="caution">
    <text evidence="2">The sequence shown here is derived from an EMBL/GenBank/DDBJ whole genome shotgun (WGS) entry which is preliminary data.</text>
</comment>
<organism evidence="2 3">
    <name type="scientific">Cohnella hashimotonis</name>
    <dbReference type="NCBI Taxonomy" id="2826895"/>
    <lineage>
        <taxon>Bacteria</taxon>
        <taxon>Bacillati</taxon>
        <taxon>Bacillota</taxon>
        <taxon>Bacilli</taxon>
        <taxon>Bacillales</taxon>
        <taxon>Paenibacillaceae</taxon>
        <taxon>Cohnella</taxon>
    </lineage>
</organism>
<keyword evidence="3" id="KW-1185">Reference proteome</keyword>
<evidence type="ECO:0000313" key="3">
    <source>
        <dbReference type="Proteomes" id="UP001161691"/>
    </source>
</evidence>
<accession>A0ABT6TU21</accession>
<feature type="domain" description="GFO/IDH/MocA-like oxidoreductase" evidence="1">
    <location>
        <begin position="135"/>
        <end position="235"/>
    </location>
</feature>
<dbReference type="SUPFAM" id="SSF55347">
    <property type="entry name" value="Glyceraldehyde-3-phosphate dehydrogenase-like, C-terminal domain"/>
    <property type="match status" value="1"/>
</dbReference>
<gene>
    <name evidence="2" type="ORF">KB449_35835</name>
</gene>
<dbReference type="PANTHER" id="PTHR43377:SF1">
    <property type="entry name" value="BILIVERDIN REDUCTASE A"/>
    <property type="match status" value="1"/>
</dbReference>